<feature type="compositionally biased region" description="Polar residues" evidence="7">
    <location>
        <begin position="166"/>
        <end position="187"/>
    </location>
</feature>
<dbReference type="Proteomes" id="UP000264800">
    <property type="component" value="Unplaced"/>
</dbReference>
<dbReference type="GO" id="GO:0006886">
    <property type="term" value="P:intracellular protein transport"/>
    <property type="evidence" value="ECO:0007669"/>
    <property type="project" value="InterPro"/>
</dbReference>
<dbReference type="PROSITE" id="PS50180">
    <property type="entry name" value="GAE"/>
    <property type="match status" value="1"/>
</dbReference>
<dbReference type="GO" id="GO:0031267">
    <property type="term" value="F:small GTPase binding"/>
    <property type="evidence" value="ECO:0007669"/>
    <property type="project" value="InterPro"/>
</dbReference>
<name>A0A3Q2ZGI6_KRYMA</name>
<dbReference type="STRING" id="37003.ENSKMAP00000001780"/>
<reference evidence="10" key="1">
    <citation type="submission" date="2025-08" db="UniProtKB">
        <authorList>
            <consortium name="Ensembl"/>
        </authorList>
    </citation>
    <scope>IDENTIFICATION</scope>
</reference>
<comment type="subcellular location">
    <subcellularLocation>
        <location evidence="1">Early endosome membrane</location>
        <topology evidence="1">Peripheral membrane protein</topology>
    </subcellularLocation>
    <subcellularLocation>
        <location evidence="2">Golgi apparatus</location>
    </subcellularLocation>
</comment>
<dbReference type="GO" id="GO:0035091">
    <property type="term" value="F:phosphatidylinositol binding"/>
    <property type="evidence" value="ECO:0007669"/>
    <property type="project" value="InterPro"/>
</dbReference>
<dbReference type="GO" id="GO:0006893">
    <property type="term" value="P:Golgi to plasma membrane transport"/>
    <property type="evidence" value="ECO:0007669"/>
    <property type="project" value="TreeGrafter"/>
</dbReference>
<evidence type="ECO:0000313" key="10">
    <source>
        <dbReference type="Ensembl" id="ENSKMAP00000001780.1"/>
    </source>
</evidence>
<dbReference type="PANTHER" id="PTHR45905:SF3">
    <property type="entry name" value="ADP-RIBOSYLATION FACTOR-BINDING PROTEIN GGA3"/>
    <property type="match status" value="1"/>
</dbReference>
<keyword evidence="3" id="KW-0813">Transport</keyword>
<dbReference type="InterPro" id="IPR008153">
    <property type="entry name" value="GAE_dom"/>
</dbReference>
<dbReference type="PANTHER" id="PTHR45905">
    <property type="entry name" value="GOLGI-LOCALIZED, GAMMA-ADAPTIN EAR CONTAINING, ARF BINDING PROTEIN"/>
    <property type="match status" value="1"/>
</dbReference>
<feature type="domain" description="GAE" evidence="8">
    <location>
        <begin position="383"/>
        <end position="504"/>
    </location>
</feature>
<evidence type="ECO:0000313" key="11">
    <source>
        <dbReference type="Proteomes" id="UP000264800"/>
    </source>
</evidence>
<organism evidence="10 11">
    <name type="scientific">Kryptolebias marmoratus</name>
    <name type="common">Mangrove killifish</name>
    <name type="synonym">Rivulus marmoratus</name>
    <dbReference type="NCBI Taxonomy" id="37003"/>
    <lineage>
        <taxon>Eukaryota</taxon>
        <taxon>Metazoa</taxon>
        <taxon>Chordata</taxon>
        <taxon>Craniata</taxon>
        <taxon>Vertebrata</taxon>
        <taxon>Euteleostomi</taxon>
        <taxon>Actinopterygii</taxon>
        <taxon>Neopterygii</taxon>
        <taxon>Teleostei</taxon>
        <taxon>Neoteleostei</taxon>
        <taxon>Acanthomorphata</taxon>
        <taxon>Ovalentaria</taxon>
        <taxon>Atherinomorphae</taxon>
        <taxon>Cyprinodontiformes</taxon>
        <taxon>Rivulidae</taxon>
        <taxon>Kryptolebias</taxon>
    </lineage>
</organism>
<dbReference type="Ensembl" id="ENSKMAT00000001826.1">
    <property type="protein sequence ID" value="ENSKMAP00000001780.1"/>
    <property type="gene ID" value="ENSKMAG00000001415.1"/>
</dbReference>
<dbReference type="Gene3D" id="2.60.40.1230">
    <property type="match status" value="1"/>
</dbReference>
<evidence type="ECO:0000259" key="8">
    <source>
        <dbReference type="PROSITE" id="PS50180"/>
    </source>
</evidence>
<evidence type="ECO:0000256" key="4">
    <source>
        <dbReference type="ARBA" id="ARBA00022753"/>
    </source>
</evidence>
<evidence type="ECO:0000259" key="9">
    <source>
        <dbReference type="PROSITE" id="PS50909"/>
    </source>
</evidence>
<dbReference type="InterPro" id="IPR027422">
    <property type="entry name" value="GGA1-3"/>
</dbReference>
<dbReference type="SUPFAM" id="SSF49348">
    <property type="entry name" value="Clathrin adaptor appendage domain"/>
    <property type="match status" value="1"/>
</dbReference>
<keyword evidence="4" id="KW-0967">Endosome</keyword>
<feature type="region of interest" description="Disordered" evidence="7">
    <location>
        <begin position="161"/>
        <end position="191"/>
    </location>
</feature>
<dbReference type="SUPFAM" id="SSF89009">
    <property type="entry name" value="GAT-like domain"/>
    <property type="match status" value="1"/>
</dbReference>
<sequence>MLAHFSPESSSEGDKELIKELYSDCEKLRQTVFKLATETEDDDSSLGEILQANDDLSHVINSYKTIVEGHSVSGDTEAAQGIQTSVKQGTESRNQSEILIDLVGLDSPSPPEHKPVASSLPFPGDLLSGSTATNSPSKSVGAPSAALSLLDEELLSLGLNEPGSAVSESTQRNQSNHLPSSQDSSQDLGLFDTGLPTLQALSTPSLFQDVLSTSVASVSPNKTTTTIPASSFPGLVFPTPPVSDSASVIFPQPLSSALNTAASAAAPQSLSSSPALSAARQNFSFPGVFQSASSSLSHNLQDLAMLDLGSNDNLGGTSITSASVLAAGVQGWSPPPAVRSHADDSPLLRSLSPILPMSQASPSRGDEASLAGLFVPLEAIKPSKVLPVTAYDRNGVRVLLTFATDCPPGRPNVLVMVASMLNTAPQAVRSVVLQAAVPRTMKVKLQPPSGTELAPFNPLLPPPSITQIMLLANPLKEKVRMRYKLMFTLGEQPFTEVGEVNEFPPADQWGAL</sequence>
<dbReference type="GO" id="GO:0031901">
    <property type="term" value="C:early endosome membrane"/>
    <property type="evidence" value="ECO:0007669"/>
    <property type="project" value="UniProtKB-SubCell"/>
</dbReference>
<reference evidence="10" key="2">
    <citation type="submission" date="2025-09" db="UniProtKB">
        <authorList>
            <consortium name="Ensembl"/>
        </authorList>
    </citation>
    <scope>IDENTIFICATION</scope>
</reference>
<dbReference type="GO" id="GO:0034394">
    <property type="term" value="P:protein localization to cell surface"/>
    <property type="evidence" value="ECO:0007669"/>
    <property type="project" value="TreeGrafter"/>
</dbReference>
<dbReference type="InterPro" id="IPR038425">
    <property type="entry name" value="GAT_sf"/>
</dbReference>
<dbReference type="GeneTree" id="ENSGT00940000157333"/>
<feature type="domain" description="GAT" evidence="9">
    <location>
        <begin position="1"/>
        <end position="68"/>
    </location>
</feature>
<keyword evidence="11" id="KW-1185">Reference proteome</keyword>
<evidence type="ECO:0000256" key="2">
    <source>
        <dbReference type="ARBA" id="ARBA00004555"/>
    </source>
</evidence>
<accession>A0A3Q2ZGI6</accession>
<evidence type="ECO:0000256" key="5">
    <source>
        <dbReference type="ARBA" id="ARBA00022927"/>
    </source>
</evidence>
<dbReference type="Pfam" id="PF03127">
    <property type="entry name" value="GAT"/>
    <property type="match status" value="1"/>
</dbReference>
<dbReference type="InterPro" id="IPR008152">
    <property type="entry name" value="Clathrin_a/b/g-adaptin_app_Ig"/>
</dbReference>
<dbReference type="Pfam" id="PF02883">
    <property type="entry name" value="Alpha_adaptinC2"/>
    <property type="match status" value="1"/>
</dbReference>
<dbReference type="Gene3D" id="1.20.58.160">
    <property type="match status" value="1"/>
</dbReference>
<dbReference type="GO" id="GO:0005802">
    <property type="term" value="C:trans-Golgi network"/>
    <property type="evidence" value="ECO:0007669"/>
    <property type="project" value="InterPro"/>
</dbReference>
<dbReference type="FunFam" id="2.60.40.1230:FF:000001">
    <property type="entry name" value="ADP-ribosylation factor-binding protein GGA1 isoform 1"/>
    <property type="match status" value="1"/>
</dbReference>
<protein>
    <submittedName>
        <fullName evidence="10">Golgi associated, gamma adaptin ear containing, ARF binding protein 3a</fullName>
    </submittedName>
</protein>
<dbReference type="PROSITE" id="PS50909">
    <property type="entry name" value="GAT"/>
    <property type="match status" value="1"/>
</dbReference>
<dbReference type="SMART" id="SM00809">
    <property type="entry name" value="Alpha_adaptinC2"/>
    <property type="match status" value="1"/>
</dbReference>
<dbReference type="GO" id="GO:0043130">
    <property type="term" value="F:ubiquitin binding"/>
    <property type="evidence" value="ECO:0007669"/>
    <property type="project" value="InterPro"/>
</dbReference>
<evidence type="ECO:0000256" key="7">
    <source>
        <dbReference type="SAM" id="MobiDB-lite"/>
    </source>
</evidence>
<keyword evidence="6" id="KW-0333">Golgi apparatus</keyword>
<evidence type="ECO:0000256" key="1">
    <source>
        <dbReference type="ARBA" id="ARBA00004220"/>
    </source>
</evidence>
<evidence type="ECO:0000256" key="3">
    <source>
        <dbReference type="ARBA" id="ARBA00022448"/>
    </source>
</evidence>
<proteinExistence type="predicted"/>
<dbReference type="AlphaFoldDB" id="A0A3Q2ZGI6"/>
<dbReference type="OMA" id="EDWECIN"/>
<dbReference type="InterPro" id="IPR013041">
    <property type="entry name" value="Clathrin_app_Ig-like_sf"/>
</dbReference>
<dbReference type="InterPro" id="IPR004152">
    <property type="entry name" value="GAT_dom"/>
</dbReference>
<evidence type="ECO:0000256" key="6">
    <source>
        <dbReference type="ARBA" id="ARBA00023034"/>
    </source>
</evidence>
<keyword evidence="5" id="KW-0653">Protein transport</keyword>